<protein>
    <submittedName>
        <fullName evidence="2">Uncharacterized protein</fullName>
    </submittedName>
</protein>
<organism evidence="2 3">
    <name type="scientific">Laccaria amethystina LaAM-08-1</name>
    <dbReference type="NCBI Taxonomy" id="1095629"/>
    <lineage>
        <taxon>Eukaryota</taxon>
        <taxon>Fungi</taxon>
        <taxon>Dikarya</taxon>
        <taxon>Basidiomycota</taxon>
        <taxon>Agaricomycotina</taxon>
        <taxon>Agaricomycetes</taxon>
        <taxon>Agaricomycetidae</taxon>
        <taxon>Agaricales</taxon>
        <taxon>Agaricineae</taxon>
        <taxon>Hydnangiaceae</taxon>
        <taxon>Laccaria</taxon>
    </lineage>
</organism>
<feature type="compositionally biased region" description="Pro residues" evidence="1">
    <location>
        <begin position="179"/>
        <end position="189"/>
    </location>
</feature>
<reference evidence="3" key="2">
    <citation type="submission" date="2015-01" db="EMBL/GenBank/DDBJ databases">
        <title>Evolutionary Origins and Diversification of the Mycorrhizal Mutualists.</title>
        <authorList>
            <consortium name="DOE Joint Genome Institute"/>
            <consortium name="Mycorrhizal Genomics Consortium"/>
            <person name="Kohler A."/>
            <person name="Kuo A."/>
            <person name="Nagy L.G."/>
            <person name="Floudas D."/>
            <person name="Copeland A."/>
            <person name="Barry K.W."/>
            <person name="Cichocki N."/>
            <person name="Veneault-Fourrey C."/>
            <person name="LaButti K."/>
            <person name="Lindquist E.A."/>
            <person name="Lipzen A."/>
            <person name="Lundell T."/>
            <person name="Morin E."/>
            <person name="Murat C."/>
            <person name="Riley R."/>
            <person name="Ohm R."/>
            <person name="Sun H."/>
            <person name="Tunlid A."/>
            <person name="Henrissat B."/>
            <person name="Grigoriev I.V."/>
            <person name="Hibbett D.S."/>
            <person name="Martin F."/>
        </authorList>
    </citation>
    <scope>NUCLEOTIDE SEQUENCE [LARGE SCALE GENOMIC DNA]</scope>
    <source>
        <strain evidence="3">LaAM-08-1</strain>
    </source>
</reference>
<dbReference type="OrthoDB" id="3200438at2759"/>
<name>A0A0C9X345_9AGAR</name>
<feature type="region of interest" description="Disordered" evidence="1">
    <location>
        <begin position="171"/>
        <end position="217"/>
    </location>
</feature>
<gene>
    <name evidence="2" type="ORF">K443DRAFT_674185</name>
</gene>
<dbReference type="HOGENOM" id="CLU_095403_0_0_1"/>
<accession>A0A0C9X345</accession>
<evidence type="ECO:0000313" key="3">
    <source>
        <dbReference type="Proteomes" id="UP000054477"/>
    </source>
</evidence>
<sequence length="234" mass="25240">MIHMDVDIHSPGPHSPSFRSMRQYSGKRARSPEPSSPIDRPSKRLSLATGLSGRAGYRTASSSRETSEDWVWVQQTGDLAIASPACGAFAGRGIDEEKLELVADIDMAIDHDAIMDENFDAPSMQGLSTHSKSTPPLASHPPDQASDQHSVLSSASRLPYAHSINMASAHSADALPEPVSTPPPPPSPAPMSISPESSFAQLPQSQRKPRFTMGPRSDCEKCRLGVKGHWMHLD</sequence>
<feature type="region of interest" description="Disordered" evidence="1">
    <location>
        <begin position="121"/>
        <end position="153"/>
    </location>
</feature>
<dbReference type="STRING" id="1095629.A0A0C9X345"/>
<dbReference type="Proteomes" id="UP000054477">
    <property type="component" value="Unassembled WGS sequence"/>
</dbReference>
<dbReference type="EMBL" id="KN838552">
    <property type="protein sequence ID" value="KIK06530.1"/>
    <property type="molecule type" value="Genomic_DNA"/>
</dbReference>
<evidence type="ECO:0000313" key="2">
    <source>
        <dbReference type="EMBL" id="KIK06530.1"/>
    </source>
</evidence>
<feature type="compositionally biased region" description="Polar residues" evidence="1">
    <location>
        <begin position="125"/>
        <end position="136"/>
    </location>
</feature>
<dbReference type="AlphaFoldDB" id="A0A0C9X345"/>
<proteinExistence type="predicted"/>
<reference evidence="2 3" key="1">
    <citation type="submission" date="2014-04" db="EMBL/GenBank/DDBJ databases">
        <authorList>
            <consortium name="DOE Joint Genome Institute"/>
            <person name="Kuo A."/>
            <person name="Kohler A."/>
            <person name="Nagy L.G."/>
            <person name="Floudas D."/>
            <person name="Copeland A."/>
            <person name="Barry K.W."/>
            <person name="Cichocki N."/>
            <person name="Veneault-Fourrey C."/>
            <person name="LaButti K."/>
            <person name="Lindquist E.A."/>
            <person name="Lipzen A."/>
            <person name="Lundell T."/>
            <person name="Morin E."/>
            <person name="Murat C."/>
            <person name="Sun H."/>
            <person name="Tunlid A."/>
            <person name="Henrissat B."/>
            <person name="Grigoriev I.V."/>
            <person name="Hibbett D.S."/>
            <person name="Martin F."/>
            <person name="Nordberg H.P."/>
            <person name="Cantor M.N."/>
            <person name="Hua S.X."/>
        </authorList>
    </citation>
    <scope>NUCLEOTIDE SEQUENCE [LARGE SCALE GENOMIC DNA]</scope>
    <source>
        <strain evidence="2 3">LaAM-08-1</strain>
    </source>
</reference>
<feature type="region of interest" description="Disordered" evidence="1">
    <location>
        <begin position="1"/>
        <end position="68"/>
    </location>
</feature>
<keyword evidence="3" id="KW-1185">Reference proteome</keyword>
<evidence type="ECO:0000256" key="1">
    <source>
        <dbReference type="SAM" id="MobiDB-lite"/>
    </source>
</evidence>